<dbReference type="Gene3D" id="3.40.1360.10">
    <property type="match status" value="1"/>
</dbReference>
<dbReference type="PANTHER" id="PTHR30313">
    <property type="entry name" value="DNA PRIMASE"/>
    <property type="match status" value="1"/>
</dbReference>
<dbReference type="EMBL" id="JAAITS010000004">
    <property type="protein sequence ID" value="NSG84210.1"/>
    <property type="molecule type" value="Genomic_DNA"/>
</dbReference>
<dbReference type="CDD" id="cd03364">
    <property type="entry name" value="TOPRIM_DnaG_primases"/>
    <property type="match status" value="1"/>
</dbReference>
<organism evidence="1 2">
    <name type="scientific">Blautia faecis</name>
    <dbReference type="NCBI Taxonomy" id="871665"/>
    <lineage>
        <taxon>Bacteria</taxon>
        <taxon>Bacillati</taxon>
        <taxon>Bacillota</taxon>
        <taxon>Clostridia</taxon>
        <taxon>Lachnospirales</taxon>
        <taxon>Lachnospiraceae</taxon>
        <taxon>Blautia</taxon>
    </lineage>
</organism>
<dbReference type="Pfam" id="PF13155">
    <property type="entry name" value="Toprim_2"/>
    <property type="match status" value="1"/>
</dbReference>
<dbReference type="RefSeq" id="WP_173769192.1">
    <property type="nucleotide sequence ID" value="NZ_JAAITS010000004.1"/>
</dbReference>
<sequence>MDARELKEYILENNYVEQILDAIHCHHIKFHRDYWTCGNPDGDNTGAIVIYNTENLSCTNYTRRMIETDRATDIIDLVCFCEKLSFPEGLKFICQEVGISYYHDFESDIPESLKILKLVNEMSTEQTDEKEVPLKPIPIEILGYYKPYVNDLFYEDGISYSTQKEFQIGYDTETNRITIPIYSEIGDLVGVKGRLFQKEVDESECKYLYLEKCAKSKILFGLNKTLPYIKRLGVVYVVESEKGVMQLWSYGYKNAVSTGGKNISRHQLDMLIRLGVKIVFCFDKDVVLDDVIRISDKLPDGIPAYYMFDKDNQLTGEKESPSDNKDRWEYLLENNVYPLTDRM</sequence>
<keyword evidence="2" id="KW-1185">Reference proteome</keyword>
<comment type="caution">
    <text evidence="1">The sequence shown here is derived from an EMBL/GenBank/DDBJ whole genome shotgun (WGS) entry which is preliminary data.</text>
</comment>
<name>A0ABX2H4L3_9FIRM</name>
<dbReference type="InterPro" id="IPR050219">
    <property type="entry name" value="DnaG_primase"/>
</dbReference>
<dbReference type="Proteomes" id="UP001644719">
    <property type="component" value="Unassembled WGS sequence"/>
</dbReference>
<gene>
    <name evidence="1" type="ORF">G5B17_01870</name>
</gene>
<evidence type="ECO:0000313" key="2">
    <source>
        <dbReference type="Proteomes" id="UP001644719"/>
    </source>
</evidence>
<dbReference type="InterPro" id="IPR034151">
    <property type="entry name" value="TOPRIM_DnaG_bac"/>
</dbReference>
<dbReference type="SUPFAM" id="SSF56731">
    <property type="entry name" value="DNA primase core"/>
    <property type="match status" value="1"/>
</dbReference>
<dbReference type="PANTHER" id="PTHR30313:SF2">
    <property type="entry name" value="DNA PRIMASE"/>
    <property type="match status" value="1"/>
</dbReference>
<reference evidence="1 2" key="1">
    <citation type="journal article" date="2020" name="Cell Host Microbe">
        <title>Functional and Genomic Variation between Human-Derived Isolates of Lachnospiraceae Reveals Inter- and Intra-Species Diversity.</title>
        <authorList>
            <person name="Sorbara M.T."/>
            <person name="Littmann E.R."/>
            <person name="Fontana E."/>
            <person name="Moody T.U."/>
            <person name="Kohout C.E."/>
            <person name="Gjonbalaj M."/>
            <person name="Eaton V."/>
            <person name="Seok R."/>
            <person name="Leiner I.M."/>
            <person name="Pamer E.G."/>
        </authorList>
    </citation>
    <scope>NUCLEOTIDE SEQUENCE [LARGE SCALE GENOMIC DNA]</scope>
    <source>
        <strain evidence="1 2">MSK.17.74</strain>
    </source>
</reference>
<proteinExistence type="predicted"/>
<protein>
    <submittedName>
        <fullName evidence="1">DNA primase</fullName>
    </submittedName>
</protein>
<evidence type="ECO:0000313" key="1">
    <source>
        <dbReference type="EMBL" id="NSG84210.1"/>
    </source>
</evidence>
<accession>A0ABX2H4L3</accession>